<dbReference type="FunFam" id="3.90.1170.40:FF:000001">
    <property type="entry name" value="Molybdopterin synthase catalytic subunit MoaE"/>
    <property type="match status" value="1"/>
</dbReference>
<evidence type="ECO:0000313" key="13">
    <source>
        <dbReference type="EMBL" id="GAC17608.1"/>
    </source>
</evidence>
<dbReference type="GO" id="GO:0006777">
    <property type="term" value="P:Mo-molybdopterin cofactor biosynthetic process"/>
    <property type="evidence" value="ECO:0007669"/>
    <property type="project" value="UniProtKB-KW"/>
</dbReference>
<dbReference type="InterPro" id="IPR003448">
    <property type="entry name" value="Mopterin_biosynth_MoaE"/>
</dbReference>
<evidence type="ECO:0000256" key="10">
    <source>
        <dbReference type="ARBA" id="ARBA00030781"/>
    </source>
</evidence>
<comment type="caution">
    <text evidence="13">The sequence shown here is derived from an EMBL/GenBank/DDBJ whole genome shotgun (WGS) entry which is preliminary data.</text>
</comment>
<gene>
    <name evidence="13" type="primary">moaE</name>
    <name evidence="13" type="ORF">GARC_0627</name>
</gene>
<dbReference type="InterPro" id="IPR036563">
    <property type="entry name" value="MoaE_sf"/>
</dbReference>
<evidence type="ECO:0000256" key="3">
    <source>
        <dbReference type="ARBA" id="ARBA00011950"/>
    </source>
</evidence>
<dbReference type="SUPFAM" id="SSF54690">
    <property type="entry name" value="Molybdopterin synthase subunit MoaE"/>
    <property type="match status" value="1"/>
</dbReference>
<evidence type="ECO:0000256" key="2">
    <source>
        <dbReference type="ARBA" id="ARBA00005426"/>
    </source>
</evidence>
<dbReference type="Proteomes" id="UP000006327">
    <property type="component" value="Unassembled WGS sequence"/>
</dbReference>
<evidence type="ECO:0000313" key="14">
    <source>
        <dbReference type="Proteomes" id="UP000006327"/>
    </source>
</evidence>
<evidence type="ECO:0000256" key="4">
    <source>
        <dbReference type="ARBA" id="ARBA00013858"/>
    </source>
</evidence>
<dbReference type="OrthoDB" id="9803224at2"/>
<dbReference type="GO" id="GO:0030366">
    <property type="term" value="F:molybdopterin synthase activity"/>
    <property type="evidence" value="ECO:0007669"/>
    <property type="project" value="UniProtKB-EC"/>
</dbReference>
<evidence type="ECO:0000256" key="1">
    <source>
        <dbReference type="ARBA" id="ARBA00005046"/>
    </source>
</evidence>
<dbReference type="EC" id="2.8.1.12" evidence="3"/>
<dbReference type="eggNOG" id="COG0314">
    <property type="taxonomic scope" value="Bacteria"/>
</dbReference>
<dbReference type="PANTHER" id="PTHR23404">
    <property type="entry name" value="MOLYBDOPTERIN SYNTHASE RELATED"/>
    <property type="match status" value="1"/>
</dbReference>
<proteinExistence type="inferred from homology"/>
<dbReference type="CDD" id="cd00756">
    <property type="entry name" value="MoaE"/>
    <property type="match status" value="1"/>
</dbReference>
<keyword evidence="5 13" id="KW-0808">Transferase</keyword>
<dbReference type="STRING" id="493475.GARC_0627"/>
<dbReference type="EMBL" id="BAEO01000008">
    <property type="protein sequence ID" value="GAC17608.1"/>
    <property type="molecule type" value="Genomic_DNA"/>
</dbReference>
<keyword evidence="6" id="KW-0501">Molybdenum cofactor biosynthesis</keyword>
<sequence>MAHFTHISVQTQDFDFAHEYQKLRDSNSSDGALVTFVGLVRDLNLQQAVSGLFLEHYPAMTEKVLNNIVEKARTKWQLGSVSIIHRVGQLQVSEQIVFVGVTSQHRQSAYHGNEFIMDYLKTQAPFWKKETTNQGDKWIAAKASDMEKSKGW</sequence>
<comment type="pathway">
    <text evidence="1">Cofactor biosynthesis; molybdopterin biosynthesis.</text>
</comment>
<evidence type="ECO:0000256" key="7">
    <source>
        <dbReference type="ARBA" id="ARBA00026066"/>
    </source>
</evidence>
<protein>
    <recommendedName>
        <fullName evidence="4">Molybdopterin synthase catalytic subunit</fullName>
        <ecNumber evidence="3">2.8.1.12</ecNumber>
    </recommendedName>
    <alternativeName>
        <fullName evidence="10">MPT synthase subunit 2</fullName>
    </alternativeName>
    <alternativeName>
        <fullName evidence="8">Molybdenum cofactor biosynthesis protein E</fullName>
    </alternativeName>
    <alternativeName>
        <fullName evidence="9">Molybdopterin-converting factor large subunit</fullName>
    </alternativeName>
    <alternativeName>
        <fullName evidence="11">Molybdopterin-converting factor subunit 2</fullName>
    </alternativeName>
</protein>
<accession>K6YLT9</accession>
<dbReference type="NCBIfam" id="NF007959">
    <property type="entry name" value="PRK10678.1"/>
    <property type="match status" value="1"/>
</dbReference>
<evidence type="ECO:0000256" key="9">
    <source>
        <dbReference type="ARBA" id="ARBA00030407"/>
    </source>
</evidence>
<dbReference type="Gene3D" id="3.90.1170.40">
    <property type="entry name" value="Molybdopterin biosynthesis MoaE subunit"/>
    <property type="match status" value="1"/>
</dbReference>
<organism evidence="13 14">
    <name type="scientific">Paraglaciecola arctica BSs20135</name>
    <dbReference type="NCBI Taxonomy" id="493475"/>
    <lineage>
        <taxon>Bacteria</taxon>
        <taxon>Pseudomonadati</taxon>
        <taxon>Pseudomonadota</taxon>
        <taxon>Gammaproteobacteria</taxon>
        <taxon>Alteromonadales</taxon>
        <taxon>Alteromonadaceae</taxon>
        <taxon>Paraglaciecola</taxon>
    </lineage>
</organism>
<keyword evidence="14" id="KW-1185">Reference proteome</keyword>
<dbReference type="AlphaFoldDB" id="K6YLT9"/>
<name>K6YLT9_9ALTE</name>
<evidence type="ECO:0000256" key="11">
    <source>
        <dbReference type="ARBA" id="ARBA00032474"/>
    </source>
</evidence>
<comment type="similarity">
    <text evidence="2">Belongs to the MoaE family.</text>
</comment>
<evidence type="ECO:0000256" key="12">
    <source>
        <dbReference type="ARBA" id="ARBA00049878"/>
    </source>
</evidence>
<comment type="catalytic activity">
    <reaction evidence="12">
        <text>2 [molybdopterin-synthase sulfur-carrier protein]-C-terminal-Gly-aminoethanethioate + cyclic pyranopterin phosphate + H2O = molybdopterin + 2 [molybdopterin-synthase sulfur-carrier protein]-C-terminal Gly-Gly + 2 H(+)</text>
        <dbReference type="Rhea" id="RHEA:26333"/>
        <dbReference type="Rhea" id="RHEA-COMP:12202"/>
        <dbReference type="Rhea" id="RHEA-COMP:19907"/>
        <dbReference type="ChEBI" id="CHEBI:15377"/>
        <dbReference type="ChEBI" id="CHEBI:15378"/>
        <dbReference type="ChEBI" id="CHEBI:58698"/>
        <dbReference type="ChEBI" id="CHEBI:59648"/>
        <dbReference type="ChEBI" id="CHEBI:90778"/>
        <dbReference type="ChEBI" id="CHEBI:232372"/>
        <dbReference type="EC" id="2.8.1.12"/>
    </reaction>
</comment>
<reference evidence="13 14" key="1">
    <citation type="journal article" date="2017" name="Antonie Van Leeuwenhoek">
        <title>Rhizobium rhizosphaerae sp. nov., a novel species isolated from rice rhizosphere.</title>
        <authorList>
            <person name="Zhao J.J."/>
            <person name="Zhang J."/>
            <person name="Zhang R.J."/>
            <person name="Zhang C.W."/>
            <person name="Yin H.Q."/>
            <person name="Zhang X.X."/>
        </authorList>
    </citation>
    <scope>NUCLEOTIDE SEQUENCE [LARGE SCALE GENOMIC DNA]</scope>
    <source>
        <strain evidence="13 14">BSs20135</strain>
    </source>
</reference>
<evidence type="ECO:0000256" key="6">
    <source>
        <dbReference type="ARBA" id="ARBA00023150"/>
    </source>
</evidence>
<evidence type="ECO:0000256" key="5">
    <source>
        <dbReference type="ARBA" id="ARBA00022679"/>
    </source>
</evidence>
<dbReference type="RefSeq" id="WP_007616557.1">
    <property type="nucleotide sequence ID" value="NZ_BAEO01000008.1"/>
</dbReference>
<dbReference type="Pfam" id="PF02391">
    <property type="entry name" value="MoaE"/>
    <property type="match status" value="1"/>
</dbReference>
<evidence type="ECO:0000256" key="8">
    <source>
        <dbReference type="ARBA" id="ARBA00029745"/>
    </source>
</evidence>
<comment type="subunit">
    <text evidence="7">Heterotetramer of 2 MoaD subunits and 2 MoaE subunits. Also stable as homodimer. The enzyme changes between these two forms during catalysis.</text>
</comment>
<dbReference type="UniPathway" id="UPA00344"/>